<name>A0A9D1M0S4_9FIRM</name>
<accession>A0A9D1M0S4</accession>
<gene>
    <name evidence="2" type="ORF">IAB70_02410</name>
</gene>
<evidence type="ECO:0000256" key="1">
    <source>
        <dbReference type="SAM" id="Coils"/>
    </source>
</evidence>
<protein>
    <submittedName>
        <fullName evidence="2">DUF4363 family protein</fullName>
    </submittedName>
</protein>
<evidence type="ECO:0000313" key="2">
    <source>
        <dbReference type="EMBL" id="HIU51467.1"/>
    </source>
</evidence>
<organism evidence="2 3">
    <name type="scientific">Candidatus Merdicola faecigallinarum</name>
    <dbReference type="NCBI Taxonomy" id="2840862"/>
    <lineage>
        <taxon>Bacteria</taxon>
        <taxon>Bacillati</taxon>
        <taxon>Bacillota</taxon>
        <taxon>Clostridia</taxon>
        <taxon>Candidatus Merdicola</taxon>
    </lineage>
</organism>
<comment type="caution">
    <text evidence="2">The sequence shown here is derived from an EMBL/GenBank/DDBJ whole genome shotgun (WGS) entry which is preliminary data.</text>
</comment>
<sequence length="132" mass="15656">MYKEIIISIIILIGIITLDQITQRYTKESIESFSGKLSIMQEDLKEEIEKEKEEKNLEEEVKKLEIDWEEIYGKLAYFIEHDELEKIETQLKELKGNVEVKQYAEAIPGIEKCKFILEHIKQKDAIHIQNIF</sequence>
<evidence type="ECO:0000313" key="3">
    <source>
        <dbReference type="Proteomes" id="UP000824093"/>
    </source>
</evidence>
<dbReference type="Proteomes" id="UP000824093">
    <property type="component" value="Unassembled WGS sequence"/>
</dbReference>
<reference evidence="2" key="2">
    <citation type="journal article" date="2021" name="PeerJ">
        <title>Extensive microbial diversity within the chicken gut microbiome revealed by metagenomics and culture.</title>
        <authorList>
            <person name="Gilroy R."/>
            <person name="Ravi A."/>
            <person name="Getino M."/>
            <person name="Pursley I."/>
            <person name="Horton D.L."/>
            <person name="Alikhan N.F."/>
            <person name="Baker D."/>
            <person name="Gharbi K."/>
            <person name="Hall N."/>
            <person name="Watson M."/>
            <person name="Adriaenssens E.M."/>
            <person name="Foster-Nyarko E."/>
            <person name="Jarju S."/>
            <person name="Secka A."/>
            <person name="Antonio M."/>
            <person name="Oren A."/>
            <person name="Chaudhuri R.R."/>
            <person name="La Ragione R."/>
            <person name="Hildebrand F."/>
            <person name="Pallen M.J."/>
        </authorList>
    </citation>
    <scope>NUCLEOTIDE SEQUENCE</scope>
    <source>
        <strain evidence="2">CHK195-15760</strain>
    </source>
</reference>
<dbReference type="AlphaFoldDB" id="A0A9D1M0S4"/>
<feature type="coiled-coil region" evidence="1">
    <location>
        <begin position="34"/>
        <end position="104"/>
    </location>
</feature>
<dbReference type="EMBL" id="DVNH01000018">
    <property type="protein sequence ID" value="HIU51467.1"/>
    <property type="molecule type" value="Genomic_DNA"/>
</dbReference>
<proteinExistence type="predicted"/>
<keyword evidence="1" id="KW-0175">Coiled coil</keyword>
<dbReference type="InterPro" id="IPR025373">
    <property type="entry name" value="DUF4363"/>
</dbReference>
<reference evidence="2" key="1">
    <citation type="submission" date="2020-10" db="EMBL/GenBank/DDBJ databases">
        <authorList>
            <person name="Gilroy R."/>
        </authorList>
    </citation>
    <scope>NUCLEOTIDE SEQUENCE</scope>
    <source>
        <strain evidence="2">CHK195-15760</strain>
    </source>
</reference>
<dbReference type="Pfam" id="PF14276">
    <property type="entry name" value="DUF4363"/>
    <property type="match status" value="1"/>
</dbReference>